<name>A0A4Y7KR80_PAPSO</name>
<evidence type="ECO:0000313" key="2">
    <source>
        <dbReference type="Proteomes" id="UP000316621"/>
    </source>
</evidence>
<sequence length="49" mass="5235">MNIQASMGNDDDAIATPIQSARDCAISEYPKAYLIEMGGVACRSHCNSD</sequence>
<dbReference type="Proteomes" id="UP000316621">
    <property type="component" value="Chromosome 8"/>
</dbReference>
<reference evidence="1 2" key="1">
    <citation type="journal article" date="2018" name="Science">
        <title>The opium poppy genome and morphinan production.</title>
        <authorList>
            <person name="Guo L."/>
            <person name="Winzer T."/>
            <person name="Yang X."/>
            <person name="Li Y."/>
            <person name="Ning Z."/>
            <person name="He Z."/>
            <person name="Teodor R."/>
            <person name="Lu Y."/>
            <person name="Bowser T.A."/>
            <person name="Graham I.A."/>
            <person name="Ye K."/>
        </authorList>
    </citation>
    <scope>NUCLEOTIDE SEQUENCE [LARGE SCALE GENOMIC DNA]</scope>
    <source>
        <strain evidence="2">cv. HN1</strain>
        <tissue evidence="1">Leaves</tissue>
    </source>
</reference>
<proteinExistence type="predicted"/>
<organism evidence="1 2">
    <name type="scientific">Papaver somniferum</name>
    <name type="common">Opium poppy</name>
    <dbReference type="NCBI Taxonomy" id="3469"/>
    <lineage>
        <taxon>Eukaryota</taxon>
        <taxon>Viridiplantae</taxon>
        <taxon>Streptophyta</taxon>
        <taxon>Embryophyta</taxon>
        <taxon>Tracheophyta</taxon>
        <taxon>Spermatophyta</taxon>
        <taxon>Magnoliopsida</taxon>
        <taxon>Ranunculales</taxon>
        <taxon>Papaveraceae</taxon>
        <taxon>Papaveroideae</taxon>
        <taxon>Papaver</taxon>
    </lineage>
</organism>
<gene>
    <name evidence="1" type="ORF">C5167_050371</name>
</gene>
<keyword evidence="2" id="KW-1185">Reference proteome</keyword>
<evidence type="ECO:0000313" key="1">
    <source>
        <dbReference type="EMBL" id="RZC74892.1"/>
    </source>
</evidence>
<protein>
    <submittedName>
        <fullName evidence="1">Uncharacterized protein</fullName>
    </submittedName>
</protein>
<dbReference type="EMBL" id="CM010722">
    <property type="protein sequence ID" value="RZC74892.1"/>
    <property type="molecule type" value="Genomic_DNA"/>
</dbReference>
<dbReference type="AlphaFoldDB" id="A0A4Y7KR80"/>
<accession>A0A4Y7KR80</accession>
<dbReference type="Gramene" id="RZC74892">
    <property type="protein sequence ID" value="RZC74892"/>
    <property type="gene ID" value="C5167_050371"/>
</dbReference>